<dbReference type="EMBL" id="CP065430">
    <property type="protein sequence ID" value="QPO26875.1"/>
    <property type="molecule type" value="Genomic_DNA"/>
</dbReference>
<accession>A0A0Z8N1J4</accession>
<evidence type="ECO:0000313" key="4">
    <source>
        <dbReference type="Proteomes" id="UP000074850"/>
    </source>
</evidence>
<dbReference type="InterPro" id="IPR002622">
    <property type="entry name" value="Transposase_14"/>
</dbReference>
<sequence length="109" mass="12847">MAYDLDFRKRVISFVQDEGHTRKEACQLFDISVNTLYLWEQQLKHHGTLAVKKRSSRPRKLPPDQLQKFVSEHPDAFLREIAEHFDCTPQSVWAALKKLKITLKKDKNL</sequence>
<reference evidence="3 5" key="2">
    <citation type="submission" date="2020-12" db="EMBL/GenBank/DDBJ databases">
        <title>Nonconservative transfer and diversity of a new family of integrative and conjugative elements associated with antibiotic resistance in zoonotic pathogen Streptococcus suis.</title>
        <authorList>
            <person name="Huang J."/>
        </authorList>
    </citation>
    <scope>NUCLEOTIDE SEQUENCE [LARGE SCALE GENOMIC DNA]</scope>
    <source>
        <strain evidence="3 5">YZDH1</strain>
    </source>
</reference>
<dbReference type="InterPro" id="IPR009057">
    <property type="entry name" value="Homeodomain-like_sf"/>
</dbReference>
<dbReference type="Proteomes" id="UP000594569">
    <property type="component" value="Chromosome"/>
</dbReference>
<dbReference type="Proteomes" id="UP000074850">
    <property type="component" value="Unassembled WGS sequence"/>
</dbReference>
<reference evidence="2 4" key="1">
    <citation type="submission" date="2016-02" db="EMBL/GenBank/DDBJ databases">
        <authorList>
            <consortium name="Pathogen Informatics"/>
        </authorList>
    </citation>
    <scope>NUCLEOTIDE SEQUENCE [LARGE SCALE GENOMIC DNA]</scope>
    <source>
        <strain evidence="2 4">LSS64</strain>
    </source>
</reference>
<evidence type="ECO:0000313" key="2">
    <source>
        <dbReference type="EMBL" id="CYV28642.1"/>
    </source>
</evidence>
<feature type="domain" description="Transposase Synechocystis PCC 6803" evidence="1">
    <location>
        <begin position="1"/>
        <end position="107"/>
    </location>
</feature>
<gene>
    <name evidence="2" type="ORF">ERS132426_00940</name>
    <name evidence="3" type="ORF">I5V48_01635</name>
</gene>
<evidence type="ECO:0000259" key="1">
    <source>
        <dbReference type="Pfam" id="PF01710"/>
    </source>
</evidence>
<dbReference type="SUPFAM" id="SSF46689">
    <property type="entry name" value="Homeodomain-like"/>
    <property type="match status" value="1"/>
</dbReference>
<dbReference type="InterPro" id="IPR036388">
    <property type="entry name" value="WH-like_DNA-bd_sf"/>
</dbReference>
<organism evidence="2 4">
    <name type="scientific">Streptococcus suis</name>
    <dbReference type="NCBI Taxonomy" id="1307"/>
    <lineage>
        <taxon>Bacteria</taxon>
        <taxon>Bacillati</taxon>
        <taxon>Bacillota</taxon>
        <taxon>Bacilli</taxon>
        <taxon>Lactobacillales</taxon>
        <taxon>Streptococcaceae</taxon>
        <taxon>Streptococcus</taxon>
    </lineage>
</organism>
<dbReference type="EMBL" id="FIHM01000016">
    <property type="protein sequence ID" value="CYV28642.1"/>
    <property type="molecule type" value="Genomic_DNA"/>
</dbReference>
<dbReference type="Gene3D" id="1.10.10.10">
    <property type="entry name" value="Winged helix-like DNA-binding domain superfamily/Winged helix DNA-binding domain"/>
    <property type="match status" value="1"/>
</dbReference>
<dbReference type="AlphaFoldDB" id="A0A0Z8N1J4"/>
<evidence type="ECO:0000313" key="5">
    <source>
        <dbReference type="Proteomes" id="UP000594569"/>
    </source>
</evidence>
<evidence type="ECO:0000313" key="3">
    <source>
        <dbReference type="EMBL" id="QPO26875.1"/>
    </source>
</evidence>
<proteinExistence type="predicted"/>
<protein>
    <submittedName>
        <fullName evidence="3">Helix-turn-helix domain-containing protein</fullName>
    </submittedName>
    <submittedName>
        <fullName evidence="2">Transposase</fullName>
    </submittedName>
</protein>
<dbReference type="RefSeq" id="WP_043027258.1">
    <property type="nucleotide sequence ID" value="NZ_CEDT01000024.1"/>
</dbReference>
<dbReference type="Pfam" id="PF01710">
    <property type="entry name" value="HTH_Tnp_IS630"/>
    <property type="match status" value="1"/>
</dbReference>
<name>A0A0Z8N1J4_STRSU</name>